<sequence length="324" mass="38167">MLHSKEEIEDREKCNRYQENWRKWRKDLYENGWVVIPNVVVKERVQYYRDQFWDWLEGLSPKLNRNDPTTWINENWPGNFNGILTGYSFGHNQFVWDIRQEDALISIFKEIYQTSDLLVSFDGGNVSRPLPTKRDPWWHVDQSNDTPYFRCIQGFLNLEDCGEHDGGLVVYTGSHNYFDKYFKESGERCQYDDYYNFEQDPRTIEQFKNCKEVKVCLNAGDVCLWDSRTIHWAVNPSSQEGSGKCRMVVYTSYQPRSWASQMSLSIKQQAFQKKQMTTHWASENISLTDPSFVDDGDTKYALSENYTSKELPKLSETGKKLAGF</sequence>
<comment type="caution">
    <text evidence="1">The sequence shown here is derived from an EMBL/GenBank/DDBJ whole genome shotgun (WGS) entry which is preliminary data.</text>
</comment>
<evidence type="ECO:0000313" key="1">
    <source>
        <dbReference type="EMBL" id="KYQ88264.1"/>
    </source>
</evidence>
<gene>
    <name evidence="1" type="ORF">DLAC_10956</name>
</gene>
<dbReference type="OrthoDB" id="14800at2759"/>
<dbReference type="Gene3D" id="2.60.120.620">
    <property type="entry name" value="q2cbj1_9rhob like domain"/>
    <property type="match status" value="1"/>
</dbReference>
<proteinExistence type="predicted"/>
<evidence type="ECO:0008006" key="3">
    <source>
        <dbReference type="Google" id="ProtNLM"/>
    </source>
</evidence>
<dbReference type="Pfam" id="PF05721">
    <property type="entry name" value="PhyH"/>
    <property type="match status" value="1"/>
</dbReference>
<dbReference type="EMBL" id="LODT01000051">
    <property type="protein sequence ID" value="KYQ88264.1"/>
    <property type="molecule type" value="Genomic_DNA"/>
</dbReference>
<dbReference type="AlphaFoldDB" id="A0A151Z370"/>
<keyword evidence="2" id="KW-1185">Reference proteome</keyword>
<evidence type="ECO:0000313" key="2">
    <source>
        <dbReference type="Proteomes" id="UP000076078"/>
    </source>
</evidence>
<accession>A0A151Z370</accession>
<dbReference type="InterPro" id="IPR008775">
    <property type="entry name" value="Phytyl_CoA_dOase-like"/>
</dbReference>
<dbReference type="PANTHER" id="PTHR31630">
    <property type="entry name" value="PHYTANOYL-COA DIOXYGENASE-RELATED-RELATED"/>
    <property type="match status" value="1"/>
</dbReference>
<dbReference type="SUPFAM" id="SSF51197">
    <property type="entry name" value="Clavaminate synthase-like"/>
    <property type="match status" value="1"/>
</dbReference>
<dbReference type="OMA" id="NYMGTTH"/>
<organism evidence="1 2">
    <name type="scientific">Tieghemostelium lacteum</name>
    <name type="common">Slime mold</name>
    <name type="synonym">Dictyostelium lacteum</name>
    <dbReference type="NCBI Taxonomy" id="361077"/>
    <lineage>
        <taxon>Eukaryota</taxon>
        <taxon>Amoebozoa</taxon>
        <taxon>Evosea</taxon>
        <taxon>Eumycetozoa</taxon>
        <taxon>Dictyostelia</taxon>
        <taxon>Dictyosteliales</taxon>
        <taxon>Raperosteliaceae</taxon>
        <taxon>Tieghemostelium</taxon>
    </lineage>
</organism>
<name>A0A151Z370_TIELA</name>
<dbReference type="InParanoid" id="A0A151Z370"/>
<reference evidence="1 2" key="1">
    <citation type="submission" date="2015-12" db="EMBL/GenBank/DDBJ databases">
        <title>Dictyostelia acquired genes for synthesis and detection of signals that induce cell-type specialization by lateral gene transfer from prokaryotes.</title>
        <authorList>
            <person name="Gloeckner G."/>
            <person name="Schaap P."/>
        </authorList>
    </citation>
    <scope>NUCLEOTIDE SEQUENCE [LARGE SCALE GENOMIC DNA]</scope>
    <source>
        <strain evidence="1 2">TK</strain>
    </source>
</reference>
<dbReference type="Proteomes" id="UP000076078">
    <property type="component" value="Unassembled WGS sequence"/>
</dbReference>
<protein>
    <recommendedName>
        <fullName evidence="3">Phytanoyl-CoA dioxygenase</fullName>
    </recommendedName>
</protein>
<dbReference type="PANTHER" id="PTHR31630:SF10">
    <property type="entry name" value="PHYTANOYL-COA DIOXYGENASE"/>
    <property type="match status" value="1"/>
</dbReference>